<proteinExistence type="predicted"/>
<dbReference type="Gene3D" id="1.10.1200.10">
    <property type="entry name" value="ACP-like"/>
    <property type="match status" value="1"/>
</dbReference>
<evidence type="ECO:0000313" key="1">
    <source>
        <dbReference type="EMBL" id="EMS70284.1"/>
    </source>
</evidence>
<reference evidence="1 2" key="1">
    <citation type="journal article" date="2013" name="Genome Announc.">
        <title>Draft Genome Sequence of the Cellulolytic, Mesophilic, Anaerobic Bacterium Clostridium termitidis Strain CT1112 (DSM 5398).</title>
        <authorList>
            <person name="Lal S."/>
            <person name="Ramachandran U."/>
            <person name="Zhang X."/>
            <person name="Munir R."/>
            <person name="Sparling R."/>
            <person name="Levin D.B."/>
        </authorList>
    </citation>
    <scope>NUCLEOTIDE SEQUENCE [LARGE SCALE GENOMIC DNA]</scope>
    <source>
        <strain evidence="1 2">CT1112</strain>
    </source>
</reference>
<name>S0FMB1_RUMCE</name>
<dbReference type="STRING" id="1195236.CTER_4082"/>
<dbReference type="AlphaFoldDB" id="S0FMB1"/>
<dbReference type="Proteomes" id="UP000014155">
    <property type="component" value="Unassembled WGS sequence"/>
</dbReference>
<accession>S0FMB1</accession>
<sequence>MSNYEIITQVLDEQGVFFRDDIIDTELISSIQYVTIIIELENRFQISFPEKYLNGSLLTTISQLDKIITEIKENIYSC</sequence>
<dbReference type="PATRIC" id="fig|1195236.3.peg.4298"/>
<gene>
    <name evidence="1" type="ORF">CTER_4082</name>
</gene>
<dbReference type="EMBL" id="AORV01000058">
    <property type="protein sequence ID" value="EMS70284.1"/>
    <property type="molecule type" value="Genomic_DNA"/>
</dbReference>
<keyword evidence="2" id="KW-1185">Reference proteome</keyword>
<organism evidence="1 2">
    <name type="scientific">Ruminiclostridium cellobioparum subsp. termitidis CT1112</name>
    <dbReference type="NCBI Taxonomy" id="1195236"/>
    <lineage>
        <taxon>Bacteria</taxon>
        <taxon>Bacillati</taxon>
        <taxon>Bacillota</taxon>
        <taxon>Clostridia</taxon>
        <taxon>Eubacteriales</taxon>
        <taxon>Oscillospiraceae</taxon>
        <taxon>Ruminiclostridium</taxon>
    </lineage>
</organism>
<evidence type="ECO:0000313" key="2">
    <source>
        <dbReference type="Proteomes" id="UP000014155"/>
    </source>
</evidence>
<protein>
    <recommendedName>
        <fullName evidence="3">Carrier domain-containing protein</fullName>
    </recommendedName>
</protein>
<dbReference type="InterPro" id="IPR036736">
    <property type="entry name" value="ACP-like_sf"/>
</dbReference>
<dbReference type="RefSeq" id="WP_004628914.1">
    <property type="nucleotide sequence ID" value="NZ_AORV01000058.1"/>
</dbReference>
<dbReference type="SUPFAM" id="SSF47336">
    <property type="entry name" value="ACP-like"/>
    <property type="match status" value="1"/>
</dbReference>
<evidence type="ECO:0008006" key="3">
    <source>
        <dbReference type="Google" id="ProtNLM"/>
    </source>
</evidence>
<comment type="caution">
    <text evidence="1">The sequence shown here is derived from an EMBL/GenBank/DDBJ whole genome shotgun (WGS) entry which is preliminary data.</text>
</comment>